<name>A0A6P7EYC8_DIAVI</name>
<gene>
    <name evidence="2" type="primary">LOC114324369</name>
</gene>
<accession>A0A6P7EYC8</accession>
<protein>
    <submittedName>
        <fullName evidence="2">Uncharacterized protein LOC114324369 isoform X3</fullName>
    </submittedName>
</protein>
<reference evidence="2" key="1">
    <citation type="submission" date="2025-08" db="UniProtKB">
        <authorList>
            <consortium name="RefSeq"/>
        </authorList>
    </citation>
    <scope>IDENTIFICATION</scope>
    <source>
        <tissue evidence="2">Whole insect</tissue>
    </source>
</reference>
<organism evidence="2">
    <name type="scientific">Diabrotica virgifera virgifera</name>
    <name type="common">western corn rootworm</name>
    <dbReference type="NCBI Taxonomy" id="50390"/>
    <lineage>
        <taxon>Eukaryota</taxon>
        <taxon>Metazoa</taxon>
        <taxon>Ecdysozoa</taxon>
        <taxon>Arthropoda</taxon>
        <taxon>Hexapoda</taxon>
        <taxon>Insecta</taxon>
        <taxon>Pterygota</taxon>
        <taxon>Neoptera</taxon>
        <taxon>Endopterygota</taxon>
        <taxon>Coleoptera</taxon>
        <taxon>Polyphaga</taxon>
        <taxon>Cucujiformia</taxon>
        <taxon>Chrysomeloidea</taxon>
        <taxon>Chrysomelidae</taxon>
        <taxon>Galerucinae</taxon>
        <taxon>Diabroticina</taxon>
        <taxon>Diabroticites</taxon>
        <taxon>Diabrotica</taxon>
    </lineage>
</organism>
<feature type="chain" id="PRO_5027916530" evidence="1">
    <location>
        <begin position="24"/>
        <end position="83"/>
    </location>
</feature>
<evidence type="ECO:0000313" key="2">
    <source>
        <dbReference type="RefSeq" id="XP_028127986.1"/>
    </source>
</evidence>
<keyword evidence="1" id="KW-0732">Signal</keyword>
<sequence>MDLKVYCVLCLFMVVAVVDISESTPCCPEPCPKILCIIGYLPVKQGCCDVCKKVKKNGESCGGPEEVCANGLTCCDGVCGTTS</sequence>
<dbReference type="RefSeq" id="XP_028127986.1">
    <property type="nucleotide sequence ID" value="XM_028272185.1"/>
</dbReference>
<evidence type="ECO:0000256" key="1">
    <source>
        <dbReference type="SAM" id="SignalP"/>
    </source>
</evidence>
<feature type="signal peptide" evidence="1">
    <location>
        <begin position="1"/>
        <end position="23"/>
    </location>
</feature>
<dbReference type="AlphaFoldDB" id="A0A6P7EYC8"/>
<proteinExistence type="predicted"/>